<feature type="region of interest" description="Disordered" evidence="1">
    <location>
        <begin position="427"/>
        <end position="494"/>
    </location>
</feature>
<organism evidence="2">
    <name type="scientific">Timema shepardi</name>
    <name type="common">Walking stick</name>
    <dbReference type="NCBI Taxonomy" id="629360"/>
    <lineage>
        <taxon>Eukaryota</taxon>
        <taxon>Metazoa</taxon>
        <taxon>Ecdysozoa</taxon>
        <taxon>Arthropoda</taxon>
        <taxon>Hexapoda</taxon>
        <taxon>Insecta</taxon>
        <taxon>Pterygota</taxon>
        <taxon>Neoptera</taxon>
        <taxon>Polyneoptera</taxon>
        <taxon>Phasmatodea</taxon>
        <taxon>Timematodea</taxon>
        <taxon>Timematoidea</taxon>
        <taxon>Timematidae</taxon>
        <taxon>Timema</taxon>
    </lineage>
</organism>
<reference evidence="2" key="1">
    <citation type="submission" date="2020-11" db="EMBL/GenBank/DDBJ databases">
        <authorList>
            <person name="Tran Van P."/>
        </authorList>
    </citation>
    <scope>NUCLEOTIDE SEQUENCE</scope>
</reference>
<evidence type="ECO:0000313" key="2">
    <source>
        <dbReference type="EMBL" id="CAD7262048.1"/>
    </source>
</evidence>
<feature type="compositionally biased region" description="Polar residues" evidence="1">
    <location>
        <begin position="453"/>
        <end position="464"/>
    </location>
</feature>
<feature type="region of interest" description="Disordered" evidence="1">
    <location>
        <begin position="91"/>
        <end position="112"/>
    </location>
</feature>
<gene>
    <name evidence="2" type="ORF">TSIB3V08_LOCUS6167</name>
</gene>
<feature type="region of interest" description="Disordered" evidence="1">
    <location>
        <begin position="508"/>
        <end position="532"/>
    </location>
</feature>
<feature type="compositionally biased region" description="Polar residues" evidence="1">
    <location>
        <begin position="99"/>
        <end position="109"/>
    </location>
</feature>
<feature type="region of interest" description="Disordered" evidence="1">
    <location>
        <begin position="267"/>
        <end position="360"/>
    </location>
</feature>
<evidence type="ECO:0000256" key="1">
    <source>
        <dbReference type="SAM" id="MobiDB-lite"/>
    </source>
</evidence>
<dbReference type="AlphaFoldDB" id="A0A7R9AXN9"/>
<proteinExistence type="predicted"/>
<feature type="region of interest" description="Disordered" evidence="1">
    <location>
        <begin position="195"/>
        <end position="220"/>
    </location>
</feature>
<sequence>MSEPWSFIAVVRSASWERKKKEGTIPLAWAGDVTHVNQGSDRRTQRLPPSVELIASESQVQYRLYALSTSYSNGLGIGKVELEEVNPHLHGGRVENHLGKTTPSSPNRDSNLDLPVLSSRAQHDKRLANALVVLSSTAEDGEIEVRISVGFRSLLWFVGQSSWLQIQRCRVRSPLLPDLSVKQWAWNGVNSALAMSSSGDLGPPQDPGSPMGSTKSRLQSPLDYRNGDLVSRLLAATPPYLYNMPLVPQSFFFSEMLRSFVQAKTDLGGAHSPPGGCMPNPRLTTHQPRRSRKRSWREGSLERAAKFASNISDKPLELTTTTRSSPAPPAPSTPVTKQEDNKLPPSTSNSPPILPPPPPLLLPPCGLLPLPSPDSSLHPDMLLPPPPPLWYPPLYPLPPQHPYGIDPLHFFIDLRVSGHIWDRKLGEKTGSSLGEHSPTVGGPSVPEEKHTPRSSPGPSSSLVKQTKHCSAFSVPQSRAHHQLSPDRREPSGTSTNYVLQNLSRIYQDVRAKQDKTEEADKEGDKQEEGEGKARCKDLRALIGLELVVDYVKHEGGPNKHRCPTPDAGLETAVDVVGGEKVTQNPTVGQEVMRQL</sequence>
<protein>
    <submittedName>
        <fullName evidence="2">Uncharacterized protein</fullName>
    </submittedName>
</protein>
<name>A0A7R9AXN9_TIMSH</name>
<accession>A0A7R9AXN9</accession>
<dbReference type="EMBL" id="OC002571">
    <property type="protein sequence ID" value="CAD7262048.1"/>
    <property type="molecule type" value="Genomic_DNA"/>
</dbReference>
<feature type="compositionally biased region" description="Basic and acidic residues" evidence="1">
    <location>
        <begin position="296"/>
        <end position="305"/>
    </location>
</feature>